<dbReference type="Gene3D" id="1.25.40.20">
    <property type="entry name" value="Ankyrin repeat-containing domain"/>
    <property type="match status" value="3"/>
</dbReference>
<feature type="repeat" description="ANK" evidence="1">
    <location>
        <begin position="443"/>
        <end position="475"/>
    </location>
</feature>
<dbReference type="Proteomes" id="UP000001542">
    <property type="component" value="Unassembled WGS sequence"/>
</dbReference>
<dbReference type="VEuPathDB" id="TrichDB:TVAGG3_1046290"/>
<organism evidence="3 4">
    <name type="scientific">Trichomonas vaginalis (strain ATCC PRA-98 / G3)</name>
    <dbReference type="NCBI Taxonomy" id="412133"/>
    <lineage>
        <taxon>Eukaryota</taxon>
        <taxon>Metamonada</taxon>
        <taxon>Parabasalia</taxon>
        <taxon>Trichomonadida</taxon>
        <taxon>Trichomonadidae</taxon>
        <taxon>Trichomonas</taxon>
    </lineage>
</organism>
<proteinExistence type="predicted"/>
<reference evidence="3" key="1">
    <citation type="submission" date="2006-10" db="EMBL/GenBank/DDBJ databases">
        <authorList>
            <person name="Amadeo P."/>
            <person name="Zhao Q."/>
            <person name="Wortman J."/>
            <person name="Fraser-Liggett C."/>
            <person name="Carlton J."/>
        </authorList>
    </citation>
    <scope>NUCLEOTIDE SEQUENCE</scope>
    <source>
        <strain evidence="3">G3</strain>
    </source>
</reference>
<dbReference type="Pfam" id="PF12796">
    <property type="entry name" value="Ank_2"/>
    <property type="match status" value="2"/>
</dbReference>
<dbReference type="eggNOG" id="KOG0504">
    <property type="taxonomic scope" value="Eukaryota"/>
</dbReference>
<sequence length="601" mass="67614">MSDQDIHPNKFSELRSIYEYYIDPYIALYQLKTEKGEELISIYKKIKAELIDSKKYPPTKIMRDILNIIPYNNRYTKSYLSLAKLLSDDYHIKDVENISIISNFLFYEEYGIKLCKSDKFEKCNFENSEIHIENTIYGAIMENNLELFISFTQREGFDKDQKNNSRLYPNSYNNYSLLEICCYYGAADCFKLLRSEFNSEITQECLEFSFLRGNPEIMSECLKYQKPNKYCMEYSIISHNIDFVTFLMNEYNIEINLEDCGFYNNLEALLIYYDQTNDINKCFIHSALFNIPSLCEYFLSHGANINEKGNAGRTALHIAAENNSKETAELLISHGANINEKDEDGKTALHIAAENNSKETAELLISHGANINEKDEDGKTALHIAAENNSKETAELLISHGANINEKDEDGKTALHIAAENNSKETAELLISHGANINEKDEDGKTALHIAAENNSKETAELLISHGANINEKDEDGKTALHIAAENNSKETAELLISHGANINEKDEDGKTALHIAAENNSKETAELLISHGANINEKDEDGKTALHIAAENNSKETAELLISHGANINEKDEDGKTALHIAAENNSKETAELLISHGAK</sequence>
<dbReference type="InParanoid" id="A2E3W8"/>
<evidence type="ECO:0000313" key="4">
    <source>
        <dbReference type="Proteomes" id="UP000001542"/>
    </source>
</evidence>
<feature type="repeat" description="ANK" evidence="1">
    <location>
        <begin position="344"/>
        <end position="376"/>
    </location>
</feature>
<name>A2E3W8_TRIV3</name>
<dbReference type="PANTHER" id="PTHR24182:SF13">
    <property type="entry name" value="LD18443P"/>
    <property type="match status" value="1"/>
</dbReference>
<dbReference type="PROSITE" id="PS50297">
    <property type="entry name" value="ANK_REP_REGION"/>
    <property type="match status" value="9"/>
</dbReference>
<feature type="repeat" description="ANK" evidence="1">
    <location>
        <begin position="377"/>
        <end position="409"/>
    </location>
</feature>
<feature type="repeat" description="ANK" evidence="1">
    <location>
        <begin position="575"/>
        <end position="601"/>
    </location>
</feature>
<feature type="repeat" description="ANK" evidence="1">
    <location>
        <begin position="509"/>
        <end position="541"/>
    </location>
</feature>
<dbReference type="EMBL" id="DS113298">
    <property type="protein sequence ID" value="EAY12623.1"/>
    <property type="molecule type" value="Genomic_DNA"/>
</dbReference>
<dbReference type="Pfam" id="PF11929">
    <property type="entry name" value="DUF3447"/>
    <property type="match status" value="1"/>
</dbReference>
<evidence type="ECO:0000256" key="1">
    <source>
        <dbReference type="PROSITE-ProRule" id="PRU00023"/>
    </source>
</evidence>
<reference evidence="3" key="2">
    <citation type="journal article" date="2007" name="Science">
        <title>Draft genome sequence of the sexually transmitted pathogen Trichomonas vaginalis.</title>
        <authorList>
            <person name="Carlton J.M."/>
            <person name="Hirt R.P."/>
            <person name="Silva J.C."/>
            <person name="Delcher A.L."/>
            <person name="Schatz M."/>
            <person name="Zhao Q."/>
            <person name="Wortman J.R."/>
            <person name="Bidwell S.L."/>
            <person name="Alsmark U.C.M."/>
            <person name="Besteiro S."/>
            <person name="Sicheritz-Ponten T."/>
            <person name="Noel C.J."/>
            <person name="Dacks J.B."/>
            <person name="Foster P.G."/>
            <person name="Simillion C."/>
            <person name="Van de Peer Y."/>
            <person name="Miranda-Saavedra D."/>
            <person name="Barton G.J."/>
            <person name="Westrop G.D."/>
            <person name="Mueller S."/>
            <person name="Dessi D."/>
            <person name="Fiori P.L."/>
            <person name="Ren Q."/>
            <person name="Paulsen I."/>
            <person name="Zhang H."/>
            <person name="Bastida-Corcuera F.D."/>
            <person name="Simoes-Barbosa A."/>
            <person name="Brown M.T."/>
            <person name="Hayes R.D."/>
            <person name="Mukherjee M."/>
            <person name="Okumura C.Y."/>
            <person name="Schneider R."/>
            <person name="Smith A.J."/>
            <person name="Vanacova S."/>
            <person name="Villalvazo M."/>
            <person name="Haas B.J."/>
            <person name="Pertea M."/>
            <person name="Feldblyum T.V."/>
            <person name="Utterback T.R."/>
            <person name="Shu C.L."/>
            <person name="Osoegawa K."/>
            <person name="de Jong P.J."/>
            <person name="Hrdy I."/>
            <person name="Horvathova L."/>
            <person name="Zubacova Z."/>
            <person name="Dolezal P."/>
            <person name="Malik S.B."/>
            <person name="Logsdon J.M. Jr."/>
            <person name="Henze K."/>
            <person name="Gupta A."/>
            <person name="Wang C.C."/>
            <person name="Dunne R.L."/>
            <person name="Upcroft J.A."/>
            <person name="Upcroft P."/>
            <person name="White O."/>
            <person name="Salzberg S.L."/>
            <person name="Tang P."/>
            <person name="Chiu C.-H."/>
            <person name="Lee Y.-S."/>
            <person name="Embley T.M."/>
            <person name="Coombs G.H."/>
            <person name="Mottram J.C."/>
            <person name="Tachezy J."/>
            <person name="Fraser-Liggett C.M."/>
            <person name="Johnson P.J."/>
        </authorList>
    </citation>
    <scope>NUCLEOTIDE SEQUENCE [LARGE SCALE GENOMIC DNA]</scope>
    <source>
        <strain evidence="3">G3</strain>
    </source>
</reference>
<dbReference type="PANTHER" id="PTHR24182">
    <property type="entry name" value="ANKYRIN REPEAT AND SOCS BOX CONTAINING 4"/>
    <property type="match status" value="1"/>
</dbReference>
<dbReference type="SMART" id="SM00248">
    <property type="entry name" value="ANK"/>
    <property type="match status" value="12"/>
</dbReference>
<feature type="repeat" description="ANK" evidence="1">
    <location>
        <begin position="476"/>
        <end position="508"/>
    </location>
</feature>
<dbReference type="SUPFAM" id="SSF140860">
    <property type="entry name" value="Pseudo ankyrin repeat-like"/>
    <property type="match status" value="1"/>
</dbReference>
<dbReference type="InterPro" id="IPR020683">
    <property type="entry name" value="DUF3447"/>
</dbReference>
<dbReference type="Pfam" id="PF13637">
    <property type="entry name" value="Ank_4"/>
    <property type="match status" value="3"/>
</dbReference>
<feature type="repeat" description="ANK" evidence="1">
    <location>
        <begin position="410"/>
        <end position="442"/>
    </location>
</feature>
<dbReference type="SUPFAM" id="SSF48403">
    <property type="entry name" value="Ankyrin repeat"/>
    <property type="match status" value="1"/>
</dbReference>
<dbReference type="SMR" id="A2E3W8"/>
<feature type="domain" description="DUF3447" evidence="2">
    <location>
        <begin position="197"/>
        <end position="272"/>
    </location>
</feature>
<evidence type="ECO:0000313" key="3">
    <source>
        <dbReference type="EMBL" id="EAY12623.1"/>
    </source>
</evidence>
<gene>
    <name evidence="3" type="ORF">TVAG_074510</name>
</gene>
<keyword evidence="4" id="KW-1185">Reference proteome</keyword>
<dbReference type="VEuPathDB" id="TrichDB:TVAG_074510"/>
<dbReference type="PRINTS" id="PR01415">
    <property type="entry name" value="ANKYRIN"/>
</dbReference>
<keyword evidence="1" id="KW-0040">ANK repeat</keyword>
<dbReference type="AlphaFoldDB" id="A2E3W8"/>
<dbReference type="PROSITE" id="PS50088">
    <property type="entry name" value="ANK_REPEAT"/>
    <property type="match status" value="9"/>
</dbReference>
<dbReference type="InterPro" id="IPR036770">
    <property type="entry name" value="Ankyrin_rpt-contain_sf"/>
</dbReference>
<protein>
    <submittedName>
        <fullName evidence="3">Ankyrin repeat protein, putative</fullName>
    </submittedName>
</protein>
<dbReference type="InterPro" id="IPR002110">
    <property type="entry name" value="Ankyrin_rpt"/>
</dbReference>
<feature type="repeat" description="ANK" evidence="1">
    <location>
        <begin position="542"/>
        <end position="574"/>
    </location>
</feature>
<evidence type="ECO:0000259" key="2">
    <source>
        <dbReference type="Pfam" id="PF11929"/>
    </source>
</evidence>
<accession>A2E3W8</accession>
<dbReference type="OrthoDB" id="195446at2759"/>
<dbReference type="STRING" id="5722.A2E3W8"/>
<feature type="repeat" description="ANK" evidence="1">
    <location>
        <begin position="311"/>
        <end position="343"/>
    </location>
</feature>